<evidence type="ECO:0000256" key="7">
    <source>
        <dbReference type="ARBA" id="ARBA00024353"/>
    </source>
</evidence>
<dbReference type="AlphaFoldDB" id="A0A329LYR4"/>
<evidence type="ECO:0000256" key="9">
    <source>
        <dbReference type="ARBA" id="ARBA00029829"/>
    </source>
</evidence>
<evidence type="ECO:0000313" key="15">
    <source>
        <dbReference type="Proteomes" id="UP000250369"/>
    </source>
</evidence>
<dbReference type="GO" id="GO:0006417">
    <property type="term" value="P:regulation of translation"/>
    <property type="evidence" value="ECO:0007669"/>
    <property type="project" value="TreeGrafter"/>
</dbReference>
<evidence type="ECO:0000256" key="10">
    <source>
        <dbReference type="ARBA" id="ARBA00030803"/>
    </source>
</evidence>
<evidence type="ECO:0000313" key="14">
    <source>
        <dbReference type="EMBL" id="RAV13001.1"/>
    </source>
</evidence>
<accession>A0A329LYR4</accession>
<reference evidence="14 15" key="1">
    <citation type="journal article" date="2009" name="Int. J. Syst. Evol. Microbiol.">
        <title>Paenibacillus contaminans sp. nov., isolated from a contaminated laboratory plate.</title>
        <authorList>
            <person name="Chou J.H."/>
            <person name="Lee J.H."/>
            <person name="Lin M.C."/>
            <person name="Chang P.S."/>
            <person name="Arun A.B."/>
            <person name="Young C.C."/>
            <person name="Chen W.M."/>
        </authorList>
    </citation>
    <scope>NUCLEOTIDE SEQUENCE [LARGE SCALE GENOMIC DNA]</scope>
    <source>
        <strain evidence="14 15">CKOBP-6</strain>
    </source>
</reference>
<evidence type="ECO:0000256" key="6">
    <source>
        <dbReference type="ARBA" id="ARBA00023136"/>
    </source>
</evidence>
<proteinExistence type="inferred from homology"/>
<evidence type="ECO:0000256" key="1">
    <source>
        <dbReference type="ARBA" id="ARBA00004167"/>
    </source>
</evidence>
<keyword evidence="3" id="KW-1003">Cell membrane</keyword>
<evidence type="ECO:0000256" key="2">
    <source>
        <dbReference type="ARBA" id="ARBA00004236"/>
    </source>
</evidence>
<dbReference type="Gene3D" id="1.10.10.1320">
    <property type="entry name" value="Anti-sigma factor, zinc-finger domain"/>
    <property type="match status" value="1"/>
</dbReference>
<comment type="similarity">
    <text evidence="7">Belongs to the zinc-associated anti-sigma factor (ZAS) superfamily. Anti-sigma-W factor family.</text>
</comment>
<dbReference type="InterPro" id="IPR051474">
    <property type="entry name" value="Anti-sigma-K/W_factor"/>
</dbReference>
<evidence type="ECO:0000256" key="3">
    <source>
        <dbReference type="ARBA" id="ARBA00022475"/>
    </source>
</evidence>
<keyword evidence="5 11" id="KW-1133">Transmembrane helix</keyword>
<dbReference type="Pfam" id="PF13490">
    <property type="entry name" value="zf-HC2"/>
    <property type="match status" value="1"/>
</dbReference>
<dbReference type="GO" id="GO:0016989">
    <property type="term" value="F:sigma factor antagonist activity"/>
    <property type="evidence" value="ECO:0007669"/>
    <property type="project" value="TreeGrafter"/>
</dbReference>
<dbReference type="InterPro" id="IPR027383">
    <property type="entry name" value="Znf_put"/>
</dbReference>
<evidence type="ECO:0000256" key="4">
    <source>
        <dbReference type="ARBA" id="ARBA00022692"/>
    </source>
</evidence>
<comment type="caution">
    <text evidence="14">The sequence shown here is derived from an EMBL/GenBank/DDBJ whole genome shotgun (WGS) entry which is preliminary data.</text>
</comment>
<evidence type="ECO:0000256" key="5">
    <source>
        <dbReference type="ARBA" id="ARBA00022989"/>
    </source>
</evidence>
<dbReference type="InterPro" id="IPR018764">
    <property type="entry name" value="RskA_C"/>
</dbReference>
<feature type="transmembrane region" description="Helical" evidence="11">
    <location>
        <begin position="119"/>
        <end position="139"/>
    </location>
</feature>
<evidence type="ECO:0000259" key="13">
    <source>
        <dbReference type="Pfam" id="PF13490"/>
    </source>
</evidence>
<keyword evidence="4 11" id="KW-0812">Transmembrane</keyword>
<comment type="subcellular location">
    <subcellularLocation>
        <location evidence="2">Cell membrane</location>
    </subcellularLocation>
    <subcellularLocation>
        <location evidence="1">Membrane</location>
        <topology evidence="1">Single-pass membrane protein</topology>
    </subcellularLocation>
</comment>
<name>A0A329LYR4_9BACL</name>
<organism evidence="14 15">
    <name type="scientific">Paenibacillus contaminans</name>
    <dbReference type="NCBI Taxonomy" id="450362"/>
    <lineage>
        <taxon>Bacteria</taxon>
        <taxon>Bacillati</taxon>
        <taxon>Bacillota</taxon>
        <taxon>Bacilli</taxon>
        <taxon>Bacillales</taxon>
        <taxon>Paenibacillaceae</taxon>
        <taxon>Paenibacillus</taxon>
    </lineage>
</organism>
<dbReference type="PANTHER" id="PTHR37461:SF1">
    <property type="entry name" value="ANTI-SIGMA-K FACTOR RSKA"/>
    <property type="match status" value="1"/>
</dbReference>
<dbReference type="EMBL" id="QMFB01000031">
    <property type="protein sequence ID" value="RAV13001.1"/>
    <property type="molecule type" value="Genomic_DNA"/>
</dbReference>
<feature type="domain" description="Putative zinc-finger" evidence="13">
    <location>
        <begin position="17"/>
        <end position="45"/>
    </location>
</feature>
<dbReference type="Pfam" id="PF10099">
    <property type="entry name" value="RskA_C"/>
    <property type="match status" value="1"/>
</dbReference>
<evidence type="ECO:0000259" key="12">
    <source>
        <dbReference type="Pfam" id="PF10099"/>
    </source>
</evidence>
<dbReference type="Proteomes" id="UP000250369">
    <property type="component" value="Unassembled WGS sequence"/>
</dbReference>
<dbReference type="GO" id="GO:0005886">
    <property type="term" value="C:plasma membrane"/>
    <property type="evidence" value="ECO:0007669"/>
    <property type="project" value="UniProtKB-SubCell"/>
</dbReference>
<dbReference type="InterPro" id="IPR041916">
    <property type="entry name" value="Anti_sigma_zinc_sf"/>
</dbReference>
<feature type="domain" description="Anti-sigma K factor RskA C-terminal" evidence="12">
    <location>
        <begin position="122"/>
        <end position="261"/>
    </location>
</feature>
<keyword evidence="15" id="KW-1185">Reference proteome</keyword>
<sequence>MERGVSAKMSRQPNPCERLIPYLLQELPPEEADVFAAHLEECEACGKEYTELRETWEMLPFAAEEVDMPEDRKEQVFAAILNGTNQAGVIPADAEEMGIAKGLVSNPNEKVRPSKRRTFGYAAAAVVCLAAGAIAAWGWTASRGSETTIADERLQPPAQVVKQLSLKAFDKSMPEANGTGWLTRQGNSERLTLQLNGLALTSGEEAYQVWLIKDGKRHNGGTFRVDDQGRGVLTLELRPDETAFEAVGITLEPDAGGTQPRGKKVLGT</sequence>
<evidence type="ECO:0000256" key="8">
    <source>
        <dbReference type="ARBA" id="ARBA00024438"/>
    </source>
</evidence>
<gene>
    <name evidence="14" type="ORF">DQG23_34020</name>
</gene>
<dbReference type="PANTHER" id="PTHR37461">
    <property type="entry name" value="ANTI-SIGMA-K FACTOR RSKA"/>
    <property type="match status" value="1"/>
</dbReference>
<evidence type="ECO:0000256" key="11">
    <source>
        <dbReference type="SAM" id="Phobius"/>
    </source>
</evidence>
<keyword evidence="6 11" id="KW-0472">Membrane</keyword>
<protein>
    <recommendedName>
        <fullName evidence="8">Anti-sigma-W factor RsiW</fullName>
    </recommendedName>
    <alternativeName>
        <fullName evidence="10">Regulator of SigK</fullName>
    </alternativeName>
    <alternativeName>
        <fullName evidence="9">Sigma-K anti-sigma factor RskA</fullName>
    </alternativeName>
</protein>